<dbReference type="VEuPathDB" id="TriTrypDB:ADEAN_000799600"/>
<protein>
    <submittedName>
        <fullName evidence="2">Uncharacterized protein</fullName>
    </submittedName>
</protein>
<proteinExistence type="predicted"/>
<dbReference type="AlphaFoldDB" id="A0A7G2CNE6"/>
<evidence type="ECO:0000313" key="2">
    <source>
        <dbReference type="EMBL" id="CAD2220474.1"/>
    </source>
</evidence>
<organism evidence="2 3">
    <name type="scientific">Angomonas deanei</name>
    <dbReference type="NCBI Taxonomy" id="59799"/>
    <lineage>
        <taxon>Eukaryota</taxon>
        <taxon>Discoba</taxon>
        <taxon>Euglenozoa</taxon>
        <taxon>Kinetoplastea</taxon>
        <taxon>Metakinetoplastina</taxon>
        <taxon>Trypanosomatida</taxon>
        <taxon>Trypanosomatidae</taxon>
        <taxon>Strigomonadinae</taxon>
        <taxon>Angomonas</taxon>
    </lineage>
</organism>
<sequence length="129" mass="14902">MSDEADQQLDALRRILELHQKKEPIPSELYQEAGVKDKARIKDIEKEIKAVKGRIGSNNKQKAKINEEENLKAEAEAAGMTLEDYKESLKEKNNQWSGDYRDKERQVAQDRAESRAKKETRLNQGDFDL</sequence>
<dbReference type="OrthoDB" id="273179at2759"/>
<evidence type="ECO:0000256" key="1">
    <source>
        <dbReference type="SAM" id="MobiDB-lite"/>
    </source>
</evidence>
<feature type="compositionally biased region" description="Basic and acidic residues" evidence="1">
    <location>
        <begin position="86"/>
        <end position="121"/>
    </location>
</feature>
<keyword evidence="3" id="KW-1185">Reference proteome</keyword>
<feature type="region of interest" description="Disordered" evidence="1">
    <location>
        <begin position="86"/>
        <end position="129"/>
    </location>
</feature>
<accession>A0A7G2CNE6</accession>
<gene>
    <name evidence="2" type="ORF">ADEAN_000799600</name>
</gene>
<reference evidence="2 3" key="1">
    <citation type="submission" date="2020-08" db="EMBL/GenBank/DDBJ databases">
        <authorList>
            <person name="Newling K."/>
            <person name="Davey J."/>
            <person name="Forrester S."/>
        </authorList>
    </citation>
    <scope>NUCLEOTIDE SEQUENCE [LARGE SCALE GENOMIC DNA]</scope>
    <source>
        <strain evidence="3">Crithidia deanei Carvalho (ATCC PRA-265)</strain>
    </source>
</reference>
<name>A0A7G2CNE6_9TRYP</name>
<dbReference type="Proteomes" id="UP000515908">
    <property type="component" value="Chromosome 17"/>
</dbReference>
<dbReference type="EMBL" id="LR877161">
    <property type="protein sequence ID" value="CAD2220474.1"/>
    <property type="molecule type" value="Genomic_DNA"/>
</dbReference>
<evidence type="ECO:0000313" key="3">
    <source>
        <dbReference type="Proteomes" id="UP000515908"/>
    </source>
</evidence>